<evidence type="ECO:0000313" key="8">
    <source>
        <dbReference type="EMBL" id="KKL86359.1"/>
    </source>
</evidence>
<feature type="domain" description="Type II secretion system protein GspG C-terminal" evidence="7">
    <location>
        <begin position="32"/>
        <end position="163"/>
    </location>
</feature>
<evidence type="ECO:0000256" key="2">
    <source>
        <dbReference type="ARBA" id="ARBA00022481"/>
    </source>
</evidence>
<dbReference type="Pfam" id="PF07963">
    <property type="entry name" value="N_methyl"/>
    <property type="match status" value="1"/>
</dbReference>
<dbReference type="PANTHER" id="PTHR30093">
    <property type="entry name" value="GENERAL SECRETION PATHWAY PROTEIN G"/>
    <property type="match status" value="1"/>
</dbReference>
<keyword evidence="2" id="KW-0488">Methylation</keyword>
<dbReference type="PANTHER" id="PTHR30093:SF44">
    <property type="entry name" value="TYPE II SECRETION SYSTEM CORE PROTEIN G"/>
    <property type="match status" value="1"/>
</dbReference>
<evidence type="ECO:0000256" key="5">
    <source>
        <dbReference type="ARBA" id="ARBA00023136"/>
    </source>
</evidence>
<evidence type="ECO:0000256" key="4">
    <source>
        <dbReference type="ARBA" id="ARBA00022989"/>
    </source>
</evidence>
<sequence length="209" mass="23288">MDSAGREGFTLIELLIVVAIIAILSSLAVVNFLQATERSKRSAAKSFIAQLETAISMYKIDHGFYPPDNNGSASLREALSLAPASYTDDDSKKKGPYMEFNDNQVNSYGELLDPWHKGKDDRIHVYSYRANLDKNPLTTPPFHNRSSYDIYCKGRDGKTGSDDISGNEFIDGYYSQNETDDDEDGFIDELDLNGPGSSNGYLEDDINNW</sequence>
<keyword evidence="4 6" id="KW-1133">Transmembrane helix</keyword>
<name>A0A0F9FIZ9_9ZZZZ</name>
<dbReference type="InterPro" id="IPR012902">
    <property type="entry name" value="N_methyl_site"/>
</dbReference>
<keyword evidence="5 6" id="KW-0472">Membrane</keyword>
<dbReference type="EMBL" id="LAZR01021140">
    <property type="protein sequence ID" value="KKL86359.1"/>
    <property type="molecule type" value="Genomic_DNA"/>
</dbReference>
<evidence type="ECO:0000259" key="7">
    <source>
        <dbReference type="Pfam" id="PF08334"/>
    </source>
</evidence>
<comment type="subcellular location">
    <subcellularLocation>
        <location evidence="1">Membrane</location>
        <topology evidence="1">Single-pass membrane protein</topology>
    </subcellularLocation>
</comment>
<dbReference type="Pfam" id="PF08334">
    <property type="entry name" value="T2SSG"/>
    <property type="match status" value="1"/>
</dbReference>
<organism evidence="8">
    <name type="scientific">marine sediment metagenome</name>
    <dbReference type="NCBI Taxonomy" id="412755"/>
    <lineage>
        <taxon>unclassified sequences</taxon>
        <taxon>metagenomes</taxon>
        <taxon>ecological metagenomes</taxon>
    </lineage>
</organism>
<dbReference type="AlphaFoldDB" id="A0A0F9FIZ9"/>
<dbReference type="InterPro" id="IPR045584">
    <property type="entry name" value="Pilin-like"/>
</dbReference>
<evidence type="ECO:0000256" key="6">
    <source>
        <dbReference type="SAM" id="Phobius"/>
    </source>
</evidence>
<proteinExistence type="predicted"/>
<dbReference type="SUPFAM" id="SSF54523">
    <property type="entry name" value="Pili subunits"/>
    <property type="match status" value="1"/>
</dbReference>
<dbReference type="PRINTS" id="PR00813">
    <property type="entry name" value="BCTERIALGSPG"/>
</dbReference>
<dbReference type="GO" id="GO:0015628">
    <property type="term" value="P:protein secretion by the type II secretion system"/>
    <property type="evidence" value="ECO:0007669"/>
    <property type="project" value="InterPro"/>
</dbReference>
<dbReference type="PROSITE" id="PS00409">
    <property type="entry name" value="PROKAR_NTER_METHYL"/>
    <property type="match status" value="1"/>
</dbReference>
<evidence type="ECO:0000256" key="1">
    <source>
        <dbReference type="ARBA" id="ARBA00004167"/>
    </source>
</evidence>
<dbReference type="NCBIfam" id="TIGR02532">
    <property type="entry name" value="IV_pilin_GFxxxE"/>
    <property type="match status" value="1"/>
</dbReference>
<comment type="caution">
    <text evidence="8">The sequence shown here is derived from an EMBL/GenBank/DDBJ whole genome shotgun (WGS) entry which is preliminary data.</text>
</comment>
<feature type="transmembrane region" description="Helical" evidence="6">
    <location>
        <begin position="12"/>
        <end position="33"/>
    </location>
</feature>
<protein>
    <recommendedName>
        <fullName evidence="7">Type II secretion system protein GspG C-terminal domain-containing protein</fullName>
    </recommendedName>
</protein>
<dbReference type="GO" id="GO:0015627">
    <property type="term" value="C:type II protein secretion system complex"/>
    <property type="evidence" value="ECO:0007669"/>
    <property type="project" value="InterPro"/>
</dbReference>
<reference evidence="8" key="1">
    <citation type="journal article" date="2015" name="Nature">
        <title>Complex archaea that bridge the gap between prokaryotes and eukaryotes.</title>
        <authorList>
            <person name="Spang A."/>
            <person name="Saw J.H."/>
            <person name="Jorgensen S.L."/>
            <person name="Zaremba-Niedzwiedzka K."/>
            <person name="Martijn J."/>
            <person name="Lind A.E."/>
            <person name="van Eijk R."/>
            <person name="Schleper C."/>
            <person name="Guy L."/>
            <person name="Ettema T.J."/>
        </authorList>
    </citation>
    <scope>NUCLEOTIDE SEQUENCE</scope>
</reference>
<evidence type="ECO:0000256" key="3">
    <source>
        <dbReference type="ARBA" id="ARBA00022692"/>
    </source>
</evidence>
<gene>
    <name evidence="8" type="ORF">LCGC14_1945540</name>
</gene>
<dbReference type="Gene3D" id="3.30.700.10">
    <property type="entry name" value="Glycoprotein, Type 4 Pilin"/>
    <property type="match status" value="1"/>
</dbReference>
<dbReference type="InterPro" id="IPR000983">
    <property type="entry name" value="Bac_GSPG_pilin"/>
</dbReference>
<accession>A0A0F9FIZ9</accession>
<dbReference type="GO" id="GO:0016020">
    <property type="term" value="C:membrane"/>
    <property type="evidence" value="ECO:0007669"/>
    <property type="project" value="UniProtKB-SubCell"/>
</dbReference>
<dbReference type="InterPro" id="IPR013545">
    <property type="entry name" value="T2SS_protein-GspG_C"/>
</dbReference>
<keyword evidence="3 6" id="KW-0812">Transmembrane</keyword>